<protein>
    <submittedName>
        <fullName evidence="4">Acyl carrier protein phosphodiesterase</fullName>
    </submittedName>
</protein>
<proteinExistence type="predicted"/>
<dbReference type="EMBL" id="JBELPZ010000001">
    <property type="protein sequence ID" value="MFL9842970.1"/>
    <property type="molecule type" value="Genomic_DNA"/>
</dbReference>
<dbReference type="RefSeq" id="WP_408083201.1">
    <property type="nucleotide sequence ID" value="NZ_JBELPZ010000001.1"/>
</dbReference>
<keyword evidence="1" id="KW-0444">Lipid biosynthesis</keyword>
<organism evidence="4 5">
    <name type="scientific">Flavobacterium rhizosphaerae</name>
    <dbReference type="NCBI Taxonomy" id="3163298"/>
    <lineage>
        <taxon>Bacteria</taxon>
        <taxon>Pseudomonadati</taxon>
        <taxon>Bacteroidota</taxon>
        <taxon>Flavobacteriia</taxon>
        <taxon>Flavobacteriales</taxon>
        <taxon>Flavobacteriaceae</taxon>
        <taxon>Flavobacterium</taxon>
    </lineage>
</organism>
<evidence type="ECO:0000313" key="5">
    <source>
        <dbReference type="Proteomes" id="UP001629156"/>
    </source>
</evidence>
<dbReference type="Pfam" id="PF04336">
    <property type="entry name" value="ACP_PD"/>
    <property type="match status" value="1"/>
</dbReference>
<evidence type="ECO:0000313" key="4">
    <source>
        <dbReference type="EMBL" id="MFL9842970.1"/>
    </source>
</evidence>
<dbReference type="InterPro" id="IPR007431">
    <property type="entry name" value="ACP_PD"/>
</dbReference>
<sequence>MNILAHAYLSADDEEIKIGNFIADGIHGHPLDFSPGIIKGIVLHRAIDAFTDVHPVFRQGTKRLHPVYHHYASVIMDIFYDHFLAKNWHRYHTTPLEEFAAGFYSLLQDNYDILPPRNQSMLPHMIAHNWLVNYAKPEGVARTLSQLDRRTKYDSGMANAINELEEYYNEYEEEFHTFFTEISAFVKEKKKAL</sequence>
<dbReference type="PIRSF" id="PIRSF011489">
    <property type="entry name" value="DUF479"/>
    <property type="match status" value="1"/>
</dbReference>
<evidence type="ECO:0000256" key="3">
    <source>
        <dbReference type="ARBA" id="ARBA00023098"/>
    </source>
</evidence>
<reference evidence="4 5" key="1">
    <citation type="submission" date="2024-06" db="EMBL/GenBank/DDBJ databases">
        <authorList>
            <person name="Kaempfer P."/>
            <person name="Viver T."/>
        </authorList>
    </citation>
    <scope>NUCLEOTIDE SEQUENCE [LARGE SCALE GENOMIC DNA]</scope>
    <source>
        <strain evidence="4 5">ST-119</strain>
    </source>
</reference>
<dbReference type="Proteomes" id="UP001629156">
    <property type="component" value="Unassembled WGS sequence"/>
</dbReference>
<comment type="caution">
    <text evidence="4">The sequence shown here is derived from an EMBL/GenBank/DDBJ whole genome shotgun (WGS) entry which is preliminary data.</text>
</comment>
<keyword evidence="2" id="KW-0378">Hydrolase</keyword>
<dbReference type="PANTHER" id="PTHR38764">
    <property type="entry name" value="ACYL CARRIER PROTEIN PHOSPHODIESTERASE"/>
    <property type="match status" value="1"/>
</dbReference>
<name>A0ABW8YUW1_9FLAO</name>
<accession>A0ABW8YUW1</accession>
<dbReference type="PANTHER" id="PTHR38764:SF1">
    <property type="entry name" value="ACYL CARRIER PROTEIN PHOSPHODIESTERASE"/>
    <property type="match status" value="1"/>
</dbReference>
<keyword evidence="3" id="KW-0443">Lipid metabolism</keyword>
<keyword evidence="5" id="KW-1185">Reference proteome</keyword>
<gene>
    <name evidence="4" type="ORF">ABS766_00930</name>
</gene>
<evidence type="ECO:0000256" key="2">
    <source>
        <dbReference type="ARBA" id="ARBA00022801"/>
    </source>
</evidence>
<evidence type="ECO:0000256" key="1">
    <source>
        <dbReference type="ARBA" id="ARBA00022516"/>
    </source>
</evidence>